<gene>
    <name evidence="2" type="ORF">C446_04660</name>
</gene>
<organism evidence="2 3">
    <name type="scientific">Halobiforma nitratireducens JCM 10879</name>
    <dbReference type="NCBI Taxonomy" id="1227454"/>
    <lineage>
        <taxon>Archaea</taxon>
        <taxon>Methanobacteriati</taxon>
        <taxon>Methanobacteriota</taxon>
        <taxon>Stenosarchaea group</taxon>
        <taxon>Halobacteria</taxon>
        <taxon>Halobacteriales</taxon>
        <taxon>Natrialbaceae</taxon>
        <taxon>Halobiforma</taxon>
    </lineage>
</organism>
<dbReference type="EMBL" id="AOMA01000062">
    <property type="protein sequence ID" value="EMA41871.1"/>
    <property type="molecule type" value="Genomic_DNA"/>
</dbReference>
<proteinExistence type="predicted"/>
<evidence type="ECO:0000256" key="1">
    <source>
        <dbReference type="SAM" id="Phobius"/>
    </source>
</evidence>
<keyword evidence="1" id="KW-1133">Transmembrane helix</keyword>
<feature type="transmembrane region" description="Helical" evidence="1">
    <location>
        <begin position="7"/>
        <end position="24"/>
    </location>
</feature>
<dbReference type="STRING" id="1227454.C446_04660"/>
<name>M0M804_9EURY</name>
<evidence type="ECO:0000313" key="3">
    <source>
        <dbReference type="Proteomes" id="UP000011607"/>
    </source>
</evidence>
<comment type="caution">
    <text evidence="2">The sequence shown here is derived from an EMBL/GenBank/DDBJ whole genome shotgun (WGS) entry which is preliminary data.</text>
</comment>
<dbReference type="AlphaFoldDB" id="M0M804"/>
<protein>
    <submittedName>
        <fullName evidence="2">Uncharacterized protein</fullName>
    </submittedName>
</protein>
<sequence>MNERRLQLFYVVGIALCSIALVSAAMGGDILFAVTFGFVILYLGIRYWMVATGWP</sequence>
<dbReference type="Proteomes" id="UP000011607">
    <property type="component" value="Unassembled WGS sequence"/>
</dbReference>
<accession>M0M804</accession>
<dbReference type="eggNOG" id="arCOG10715">
    <property type="taxonomic scope" value="Archaea"/>
</dbReference>
<dbReference type="RefSeq" id="WP_006671889.1">
    <property type="nucleotide sequence ID" value="NZ_AOMA01000062.1"/>
</dbReference>
<keyword evidence="3" id="KW-1185">Reference proteome</keyword>
<keyword evidence="1" id="KW-0812">Transmembrane</keyword>
<feature type="transmembrane region" description="Helical" evidence="1">
    <location>
        <begin position="30"/>
        <end position="49"/>
    </location>
</feature>
<keyword evidence="1" id="KW-0472">Membrane</keyword>
<evidence type="ECO:0000313" key="2">
    <source>
        <dbReference type="EMBL" id="EMA41871.1"/>
    </source>
</evidence>
<dbReference type="OrthoDB" id="192846at2157"/>
<reference evidence="2 3" key="1">
    <citation type="journal article" date="2014" name="PLoS Genet.">
        <title>Phylogenetically driven sequencing of extremely halophilic archaea reveals strategies for static and dynamic osmo-response.</title>
        <authorList>
            <person name="Becker E.A."/>
            <person name="Seitzer P.M."/>
            <person name="Tritt A."/>
            <person name="Larsen D."/>
            <person name="Krusor M."/>
            <person name="Yao A.I."/>
            <person name="Wu D."/>
            <person name="Madern D."/>
            <person name="Eisen J.A."/>
            <person name="Darling A.E."/>
            <person name="Facciotti M.T."/>
        </authorList>
    </citation>
    <scope>NUCLEOTIDE SEQUENCE [LARGE SCALE GENOMIC DNA]</scope>
    <source>
        <strain evidence="2 3">JCM 10879</strain>
    </source>
</reference>